<gene>
    <name evidence="3" type="ORF">QO001_005491</name>
</gene>
<dbReference type="InterPro" id="IPR035421">
    <property type="entry name" value="Terminase_6C"/>
</dbReference>
<evidence type="ECO:0000313" key="4">
    <source>
        <dbReference type="Proteomes" id="UP001223420"/>
    </source>
</evidence>
<proteinExistence type="predicted"/>
<sequence length="471" mass="52615">MTPPTLLDHLLREDLGFFLQKAFGTVVQGDTFASNWHLDAITHHLEGVMAGRIRRLIINVPPRSAKSLCASVAFPAWMLGRDPTRRIICVSYAQDLAVKLSNQTRMLMRAPWYERLFPGTRLGGAKNTESEFETTRGGSRMATSVGGVLTGRGGHIIILDDPIKPTDALSEAVRSATNDWYDLSLLSRLDDKTTGAIILVMQRLHVDDLTGHLLEQGGWTVLNLPAIAEADQFIPIGQGRVHHRRRGEVLHPEREPLAVLEEQRRTMGSFNFAAQYQQEPVPPGGNMFDLAWFPRFGAMPAPGSYGDDQVFQSWDTASKAGELNDYSVCTTWLVRGGAYYLLDVFRDRLGYPDLRRKIIEMNARWRPNGVLIEDKASGEHLVQDLRYSGEVFAIAVQPQGDKIVRASSQAASIEGGRVLLPEQAAWLGEFEKEVLAFPHGRHDDQVDSMSQFLIWARDDLDAGPRIRSFDD</sequence>
<keyword evidence="1" id="KW-1188">Viral release from host cell</keyword>
<feature type="domain" description="Terminase large subunit gp17-like C-terminal" evidence="2">
    <location>
        <begin position="313"/>
        <end position="453"/>
    </location>
</feature>
<dbReference type="EMBL" id="JAUSWL010000015">
    <property type="protein sequence ID" value="MDQ0546539.1"/>
    <property type="molecule type" value="Genomic_DNA"/>
</dbReference>
<dbReference type="NCBIfam" id="TIGR01630">
    <property type="entry name" value="psiM2_ORF9"/>
    <property type="match status" value="1"/>
</dbReference>
<dbReference type="InterPro" id="IPR006517">
    <property type="entry name" value="Phage_terminase_lsu-like_C"/>
</dbReference>
<dbReference type="Gene3D" id="3.40.50.300">
    <property type="entry name" value="P-loop containing nucleotide triphosphate hydrolases"/>
    <property type="match status" value="1"/>
</dbReference>
<organism evidence="3 4">
    <name type="scientific">Methylobacterium brachiatum</name>
    <dbReference type="NCBI Taxonomy" id="269660"/>
    <lineage>
        <taxon>Bacteria</taxon>
        <taxon>Pseudomonadati</taxon>
        <taxon>Pseudomonadota</taxon>
        <taxon>Alphaproteobacteria</taxon>
        <taxon>Hyphomicrobiales</taxon>
        <taxon>Methylobacteriaceae</taxon>
        <taxon>Methylobacterium</taxon>
    </lineage>
</organism>
<evidence type="ECO:0000313" key="3">
    <source>
        <dbReference type="EMBL" id="MDQ0546539.1"/>
    </source>
</evidence>
<accession>A0AAJ1WXF4</accession>
<evidence type="ECO:0000256" key="1">
    <source>
        <dbReference type="ARBA" id="ARBA00022612"/>
    </source>
</evidence>
<dbReference type="AlphaFoldDB" id="A0AAJ1WXF4"/>
<reference evidence="3" key="1">
    <citation type="submission" date="2023-07" db="EMBL/GenBank/DDBJ databases">
        <title>Genomic Encyclopedia of Type Strains, Phase IV (KMG-IV): sequencing the most valuable type-strain genomes for metagenomic binning, comparative biology and taxonomic classification.</title>
        <authorList>
            <person name="Goeker M."/>
        </authorList>
    </citation>
    <scope>NUCLEOTIDE SEQUENCE</scope>
    <source>
        <strain evidence="3">DSM 19569</strain>
    </source>
</reference>
<dbReference type="Pfam" id="PF17289">
    <property type="entry name" value="Terminase_6C"/>
    <property type="match status" value="1"/>
</dbReference>
<dbReference type="InterPro" id="IPR027417">
    <property type="entry name" value="P-loop_NTPase"/>
</dbReference>
<dbReference type="RefSeq" id="WP_230367812.1">
    <property type="nucleotide sequence ID" value="NZ_JAJALK010000016.1"/>
</dbReference>
<evidence type="ECO:0000259" key="2">
    <source>
        <dbReference type="Pfam" id="PF17289"/>
    </source>
</evidence>
<name>A0AAJ1WXF4_9HYPH</name>
<dbReference type="Proteomes" id="UP001223420">
    <property type="component" value="Unassembled WGS sequence"/>
</dbReference>
<protein>
    <submittedName>
        <fullName evidence="3">Phage terminase large subunit-like protein</fullName>
    </submittedName>
</protein>
<dbReference type="Gene3D" id="3.30.420.240">
    <property type="match status" value="1"/>
</dbReference>
<comment type="caution">
    <text evidence="3">The sequence shown here is derived from an EMBL/GenBank/DDBJ whole genome shotgun (WGS) entry which is preliminary data.</text>
</comment>